<dbReference type="Proteomes" id="UP000294752">
    <property type="component" value="Unassembled WGS sequence"/>
</dbReference>
<gene>
    <name evidence="3" type="ORF">B0I21_101444</name>
</gene>
<dbReference type="EMBL" id="SNZV01000001">
    <property type="protein sequence ID" value="TDS17577.1"/>
    <property type="molecule type" value="Genomic_DNA"/>
</dbReference>
<protein>
    <submittedName>
        <fullName evidence="3">FecR family protein</fullName>
    </submittedName>
</protein>
<dbReference type="GO" id="GO:0016989">
    <property type="term" value="F:sigma factor antagonist activity"/>
    <property type="evidence" value="ECO:0007669"/>
    <property type="project" value="TreeGrafter"/>
</dbReference>
<feature type="domain" description="Protein FecR C-terminal" evidence="2">
    <location>
        <begin position="299"/>
        <end position="368"/>
    </location>
</feature>
<dbReference type="PANTHER" id="PTHR30273">
    <property type="entry name" value="PERIPLASMIC SIGNAL SENSOR AND SIGMA FACTOR ACTIVATOR FECR-RELATED"/>
    <property type="match status" value="1"/>
</dbReference>
<dbReference type="Pfam" id="PF16344">
    <property type="entry name" value="FecR_C"/>
    <property type="match status" value="1"/>
</dbReference>
<evidence type="ECO:0000259" key="1">
    <source>
        <dbReference type="Pfam" id="PF04773"/>
    </source>
</evidence>
<comment type="caution">
    <text evidence="3">The sequence shown here is derived from an EMBL/GenBank/DDBJ whole genome shotgun (WGS) entry which is preliminary data.</text>
</comment>
<proteinExistence type="predicted"/>
<dbReference type="RefSeq" id="WP_133638677.1">
    <property type="nucleotide sequence ID" value="NZ_SNZV01000001.1"/>
</dbReference>
<evidence type="ECO:0000313" key="3">
    <source>
        <dbReference type="EMBL" id="TDS17577.1"/>
    </source>
</evidence>
<reference evidence="3 4" key="1">
    <citation type="submission" date="2019-03" db="EMBL/GenBank/DDBJ databases">
        <title>Genomic Encyclopedia of Type Strains, Phase III (KMG-III): the genomes of soil and plant-associated and newly described type strains.</title>
        <authorList>
            <person name="Whitman W."/>
        </authorList>
    </citation>
    <scope>NUCLEOTIDE SEQUENCE [LARGE SCALE GENOMIC DNA]</scope>
    <source>
        <strain evidence="3 4">CGMCC 1.12801</strain>
    </source>
</reference>
<feature type="domain" description="FecR protein" evidence="1">
    <location>
        <begin position="163"/>
        <end position="258"/>
    </location>
</feature>
<dbReference type="InterPro" id="IPR006860">
    <property type="entry name" value="FecR"/>
</dbReference>
<accession>A0A4R7D9W5</accession>
<organism evidence="3 4">
    <name type="scientific">Sphingobacterium paludis</name>
    <dbReference type="NCBI Taxonomy" id="1476465"/>
    <lineage>
        <taxon>Bacteria</taxon>
        <taxon>Pseudomonadati</taxon>
        <taxon>Bacteroidota</taxon>
        <taxon>Sphingobacteriia</taxon>
        <taxon>Sphingobacteriales</taxon>
        <taxon>Sphingobacteriaceae</taxon>
        <taxon>Sphingobacterium</taxon>
    </lineage>
</organism>
<dbReference type="Gene3D" id="2.60.120.1440">
    <property type="match status" value="1"/>
</dbReference>
<keyword evidence="4" id="KW-1185">Reference proteome</keyword>
<dbReference type="InterPro" id="IPR012373">
    <property type="entry name" value="Ferrdict_sens_TM"/>
</dbReference>
<dbReference type="AlphaFoldDB" id="A0A4R7D9W5"/>
<dbReference type="OrthoDB" id="1099963at2"/>
<name>A0A4R7D9W5_9SPHI</name>
<evidence type="ECO:0000313" key="4">
    <source>
        <dbReference type="Proteomes" id="UP000294752"/>
    </source>
</evidence>
<dbReference type="Gene3D" id="3.55.50.30">
    <property type="match status" value="1"/>
</dbReference>
<dbReference type="Pfam" id="PF04773">
    <property type="entry name" value="FecR"/>
    <property type="match status" value="1"/>
</dbReference>
<dbReference type="PANTHER" id="PTHR30273:SF2">
    <property type="entry name" value="PROTEIN FECR"/>
    <property type="match status" value="1"/>
</dbReference>
<dbReference type="PIRSF" id="PIRSF018266">
    <property type="entry name" value="FecR"/>
    <property type="match status" value="1"/>
</dbReference>
<sequence length="369" mass="41209">MEKAKKLLRLYIKGGASPEQRAAVEQWYKHLQVPDSSGYGEEARAQQLAEIRKMLPGAPRSTLKEWVMMAVAACIILTMAIHLLHDDANDQFLPASEVSLGNDIAPGDTAATLTMADGTKINLSADQDGEIVNINGLRINKTADGQLIYQIDPVGNRPAQWNTLSTSNGQTYTITLPDKSKVWLNAASSLTYNTAFAENQERRVVLRGEAFFDVSPDKKHPFVVVTEKQEIRVVGTQFNINSYTNEPAVSTTLVEGAIQVLAKGNQYQLRPGEQCINTGSEIRIEKADIESVIDWKAGDFNFHEEDFRKAMQKIARWYDVEVIYDASLPEHIEARGWVSRNRNLSSVLKLIESSGLVRFKIEGRKVFVR</sequence>
<dbReference type="InterPro" id="IPR032508">
    <property type="entry name" value="FecR_C"/>
</dbReference>
<evidence type="ECO:0000259" key="2">
    <source>
        <dbReference type="Pfam" id="PF16344"/>
    </source>
</evidence>